<comment type="caution">
    <text evidence="1">The sequence shown here is derived from an EMBL/GenBank/DDBJ whole genome shotgun (WGS) entry which is preliminary data.</text>
</comment>
<gene>
    <name evidence="1" type="ORF">CVS30_17200</name>
</gene>
<keyword evidence="2" id="KW-1185">Reference proteome</keyword>
<organism evidence="1 2">
    <name type="scientific">Arthrobacter psychrolactophilus</name>
    <dbReference type="NCBI Taxonomy" id="92442"/>
    <lineage>
        <taxon>Bacteria</taxon>
        <taxon>Bacillati</taxon>
        <taxon>Actinomycetota</taxon>
        <taxon>Actinomycetes</taxon>
        <taxon>Micrococcales</taxon>
        <taxon>Micrococcaceae</taxon>
        <taxon>Arthrobacter</taxon>
    </lineage>
</organism>
<dbReference type="Proteomes" id="UP000247980">
    <property type="component" value="Unassembled WGS sequence"/>
</dbReference>
<dbReference type="EMBL" id="QJVC01000029">
    <property type="protein sequence ID" value="PYI37100.1"/>
    <property type="molecule type" value="Genomic_DNA"/>
</dbReference>
<dbReference type="AlphaFoldDB" id="A0A2V5J4A3"/>
<name>A0A2V5J4A3_9MICC</name>
<evidence type="ECO:0008006" key="3">
    <source>
        <dbReference type="Google" id="ProtNLM"/>
    </source>
</evidence>
<evidence type="ECO:0000313" key="2">
    <source>
        <dbReference type="Proteomes" id="UP000247980"/>
    </source>
</evidence>
<protein>
    <recommendedName>
        <fullName evidence="3">Osmotically inducible lipoprotein OsmE</fullName>
    </recommendedName>
</protein>
<dbReference type="PROSITE" id="PS51257">
    <property type="entry name" value="PROKAR_LIPOPROTEIN"/>
    <property type="match status" value="1"/>
</dbReference>
<proteinExistence type="predicted"/>
<sequence length="148" mass="16492">MRQLHSRIVLHGGKAGQRRAAILLLLFAPSLSGCSLFDPQVDITLHDVMNAEYDAPDVTTEAEDITDTACVSPRVCVEAYSTAEADYFRFDTRKRAEEYGASVKDGFVVNYIVMDFEGKNASVEKQLWAMQALAGMWNDYEGDFPDRG</sequence>
<reference evidence="1 2" key="1">
    <citation type="submission" date="2018-05" db="EMBL/GenBank/DDBJ databases">
        <title>Genetic diversity of glacier-inhabiting Cryobacterium bacteria in China and description of Cryobacterium mengkeensis sp. nov. and Arthrobacter glacialis sp. nov.</title>
        <authorList>
            <person name="Liu Q."/>
            <person name="Xin Y.-H."/>
        </authorList>
    </citation>
    <scope>NUCLEOTIDE SEQUENCE [LARGE SCALE GENOMIC DNA]</scope>
    <source>
        <strain evidence="1 2">B7</strain>
    </source>
</reference>
<evidence type="ECO:0000313" key="1">
    <source>
        <dbReference type="EMBL" id="PYI37100.1"/>
    </source>
</evidence>
<accession>A0A2V5J4A3</accession>